<comment type="function">
    <text evidence="1">Component of the FACT complex, a general chromatin factor that acts to reorganize nucleosomes. The FACT complex is involved in multiple processes that require DNA as a template such as mRNA elongation, DNA replication and DNA repair. During transcription elongation the FACT complex acts as a histone chaperone that both destabilizes and restores nucleosomal structure. It facilitates the passage of RNA polymerase II and transcription by promoting the dissociation of one histone H2A-H2B dimer from the nucleosome, then subsequently promotes the reestablishment of the nucleosome following the passage of RNA polymerase II.</text>
</comment>
<organism evidence="4">
    <name type="scientific">Psilocybe cubensis</name>
    <name type="common">Psychedelic mushroom</name>
    <name type="synonym">Stropharia cubensis</name>
    <dbReference type="NCBI Taxonomy" id="181762"/>
    <lineage>
        <taxon>Eukaryota</taxon>
        <taxon>Fungi</taxon>
        <taxon>Dikarya</taxon>
        <taxon>Basidiomycota</taxon>
        <taxon>Agaricomycotina</taxon>
        <taxon>Agaricomycetes</taxon>
        <taxon>Agaricomycetidae</taxon>
        <taxon>Agaricales</taxon>
        <taxon>Agaricineae</taxon>
        <taxon>Strophariaceae</taxon>
        <taxon>Psilocybe</taxon>
    </lineage>
</organism>
<feature type="compositionally biased region" description="Low complexity" evidence="2">
    <location>
        <begin position="313"/>
        <end position="323"/>
    </location>
</feature>
<dbReference type="InterPro" id="IPR013719">
    <property type="entry name" value="RTT106/SPT16-like_middle_dom"/>
</dbReference>
<feature type="region of interest" description="Disordered" evidence="2">
    <location>
        <begin position="446"/>
        <end position="566"/>
    </location>
</feature>
<evidence type="ECO:0000256" key="2">
    <source>
        <dbReference type="SAM" id="MobiDB-lite"/>
    </source>
</evidence>
<evidence type="ECO:0000313" key="4">
    <source>
        <dbReference type="EMBL" id="KAG5163283.1"/>
    </source>
</evidence>
<feature type="compositionally biased region" description="Acidic residues" evidence="2">
    <location>
        <begin position="518"/>
        <end position="532"/>
    </location>
</feature>
<gene>
    <name evidence="4" type="ORF">JR316_011627</name>
</gene>
<evidence type="ECO:0000259" key="3">
    <source>
        <dbReference type="SMART" id="SM01287"/>
    </source>
</evidence>
<proteinExistence type="predicted"/>
<feature type="region of interest" description="Disordered" evidence="2">
    <location>
        <begin position="585"/>
        <end position="610"/>
    </location>
</feature>
<dbReference type="Gene3D" id="2.30.29.120">
    <property type="match status" value="1"/>
</dbReference>
<accession>A0A8H7XME9</accession>
<feature type="compositionally biased region" description="Acidic residues" evidence="2">
    <location>
        <begin position="592"/>
        <end position="610"/>
    </location>
</feature>
<feature type="region of interest" description="Disordered" evidence="2">
    <location>
        <begin position="63"/>
        <end position="150"/>
    </location>
</feature>
<dbReference type="AlphaFoldDB" id="A0A8H7XME9"/>
<feature type="compositionally biased region" description="Acidic residues" evidence="2">
    <location>
        <begin position="545"/>
        <end position="555"/>
    </location>
</feature>
<feature type="compositionally biased region" description="Polar residues" evidence="2">
    <location>
        <begin position="450"/>
        <end position="462"/>
    </location>
</feature>
<reference evidence="4" key="1">
    <citation type="submission" date="2021-02" db="EMBL/GenBank/DDBJ databases">
        <title>Psilocybe cubensis genome.</title>
        <authorList>
            <person name="Mckernan K.J."/>
            <person name="Crawford S."/>
            <person name="Trippe A."/>
            <person name="Kane L.T."/>
            <person name="Mclaughlin S."/>
        </authorList>
    </citation>
    <scope>NUCLEOTIDE SEQUENCE [LARGE SCALE GENOMIC DNA]</scope>
    <source>
        <strain evidence="4">MGC-MH-2018</strain>
    </source>
</reference>
<dbReference type="SMART" id="SM01287">
    <property type="entry name" value="Rtt106"/>
    <property type="match status" value="1"/>
</dbReference>
<name>A0A8H7XME9_PSICU</name>
<protein>
    <recommendedName>
        <fullName evidence="3">Histone chaperone RTT106/FACT complex subunit SPT16-like middle domain-containing protein</fullName>
    </recommendedName>
</protein>
<dbReference type="EMBL" id="JAFIQS010000015">
    <property type="protein sequence ID" value="KAG5163283.1"/>
    <property type="molecule type" value="Genomic_DNA"/>
</dbReference>
<sequence length="610" mass="65932">MTMTTTTTDTPSLFLRTLIPTLPTGLSRKIRTLCTASPANEHSLENLLRFVLGAECQYENEILSTNGGNEKDGELKDEQNEQWKEKQGKAREVVAMLIPPAVPTVPNSLTPMDIKKRPRSDKEEEEEEETQKSKKQRLSGSSPVSTPLDPGAPIFALHALSTTSPLRKKLDITIHTHGIVLTHPTTRVVETCIPFTTVKRAFVLPTRGKQKPHWTVVVMGCDAPVGKGKGKEKEKDSDQQLIFGLDALTANATAFSFSTYSSSSTPATTVLPKSTPTLPTLLQFLTHLPAHATLIRPSTDVFKSACPGMGHAASTSSVTADASINDDDSKTGRGARTKATDGGAAGVPGIEAHRSVKPGTLWFAREGILWGESRPCEFWAVEDLCPMGGPGEGVKIVGAGRTCSVILSRWSTSGEEEEVDETEFSMVDAKEREGISAWVRTHRHLFGGSKDNTTGADVSPNGQVKKIKSKSVPTGPITIRTMDEDSDSDDESFAESGASDLDGSESDSDSNSSSSDEDKGEDEQGEEEEESDNENKGSGASRREEEEEDSEIEELDPVHHPLLRPGAMPKRISKAALDMVVGIVEGEFTGQGEEEDELDEDGEEEDELNE</sequence>
<feature type="domain" description="Histone chaperone RTT106/FACT complex subunit SPT16-like middle" evidence="3">
    <location>
        <begin position="347"/>
        <end position="449"/>
    </location>
</feature>
<dbReference type="InterPro" id="IPR011993">
    <property type="entry name" value="PH-like_dom_sf"/>
</dbReference>
<feature type="compositionally biased region" description="Acidic residues" evidence="2">
    <location>
        <begin position="484"/>
        <end position="493"/>
    </location>
</feature>
<comment type="caution">
    <text evidence="4">The sequence shown here is derived from an EMBL/GenBank/DDBJ whole genome shotgun (WGS) entry which is preliminary data.</text>
</comment>
<dbReference type="Pfam" id="PF08512">
    <property type="entry name" value="Rttp106-like_middle"/>
    <property type="match status" value="1"/>
</dbReference>
<evidence type="ECO:0000256" key="1">
    <source>
        <dbReference type="ARBA" id="ARBA00025370"/>
    </source>
</evidence>
<dbReference type="Gene3D" id="2.30.29.30">
    <property type="entry name" value="Pleckstrin-homology domain (PH domain)/Phosphotyrosine-binding domain (PTB)"/>
    <property type="match status" value="1"/>
</dbReference>
<feature type="compositionally biased region" description="Basic and acidic residues" evidence="2">
    <location>
        <begin position="69"/>
        <end position="92"/>
    </location>
</feature>
<feature type="region of interest" description="Disordered" evidence="2">
    <location>
        <begin position="313"/>
        <end position="351"/>
    </location>
</feature>